<accession>A0A399SUE2</accession>
<dbReference type="GO" id="GO:0016987">
    <property type="term" value="F:sigma factor activity"/>
    <property type="evidence" value="ECO:0007669"/>
    <property type="project" value="UniProtKB-KW"/>
</dbReference>
<protein>
    <recommendedName>
        <fullName evidence="6">RNA polymerase sigma factor</fullName>
    </recommendedName>
</protein>
<dbReference type="SMART" id="SM00421">
    <property type="entry name" value="HTH_LUXR"/>
    <property type="match status" value="1"/>
</dbReference>
<feature type="domain" description="HTH luxR-type" evidence="7">
    <location>
        <begin position="129"/>
        <end position="187"/>
    </location>
</feature>
<keyword evidence="5 6" id="KW-0804">Transcription</keyword>
<keyword evidence="2 6" id="KW-0805">Transcription regulation</keyword>
<dbReference type="PROSITE" id="PS01063">
    <property type="entry name" value="SIGMA70_ECF"/>
    <property type="match status" value="1"/>
</dbReference>
<dbReference type="EMBL" id="QWGR01000015">
    <property type="protein sequence ID" value="RIJ46364.1"/>
    <property type="molecule type" value="Genomic_DNA"/>
</dbReference>
<dbReference type="GO" id="GO:0006352">
    <property type="term" value="P:DNA-templated transcription initiation"/>
    <property type="evidence" value="ECO:0007669"/>
    <property type="project" value="InterPro"/>
</dbReference>
<organism evidence="8 9">
    <name type="scientific">Maribellus luteus</name>
    <dbReference type="NCBI Taxonomy" id="2305463"/>
    <lineage>
        <taxon>Bacteria</taxon>
        <taxon>Pseudomonadati</taxon>
        <taxon>Bacteroidota</taxon>
        <taxon>Bacteroidia</taxon>
        <taxon>Marinilabiliales</taxon>
        <taxon>Prolixibacteraceae</taxon>
        <taxon>Maribellus</taxon>
    </lineage>
</organism>
<dbReference type="InterPro" id="IPR000838">
    <property type="entry name" value="RNA_pol_sigma70_ECF_CS"/>
</dbReference>
<dbReference type="Proteomes" id="UP000265926">
    <property type="component" value="Unassembled WGS sequence"/>
</dbReference>
<dbReference type="OrthoDB" id="1342792at2"/>
<evidence type="ECO:0000256" key="1">
    <source>
        <dbReference type="ARBA" id="ARBA00010641"/>
    </source>
</evidence>
<dbReference type="Gene3D" id="1.10.10.10">
    <property type="entry name" value="Winged helix-like DNA-binding domain superfamily/Winged helix DNA-binding domain"/>
    <property type="match status" value="1"/>
</dbReference>
<dbReference type="CDD" id="cd06171">
    <property type="entry name" value="Sigma70_r4"/>
    <property type="match status" value="1"/>
</dbReference>
<evidence type="ECO:0000259" key="7">
    <source>
        <dbReference type="SMART" id="SM00421"/>
    </source>
</evidence>
<dbReference type="GO" id="GO:0003677">
    <property type="term" value="F:DNA binding"/>
    <property type="evidence" value="ECO:0007669"/>
    <property type="project" value="UniProtKB-KW"/>
</dbReference>
<evidence type="ECO:0000256" key="6">
    <source>
        <dbReference type="RuleBase" id="RU000716"/>
    </source>
</evidence>
<evidence type="ECO:0000313" key="9">
    <source>
        <dbReference type="Proteomes" id="UP000265926"/>
    </source>
</evidence>
<evidence type="ECO:0000256" key="4">
    <source>
        <dbReference type="ARBA" id="ARBA00023125"/>
    </source>
</evidence>
<dbReference type="PANTHER" id="PTHR43133">
    <property type="entry name" value="RNA POLYMERASE ECF-TYPE SIGMA FACTO"/>
    <property type="match status" value="1"/>
</dbReference>
<dbReference type="InterPro" id="IPR013325">
    <property type="entry name" value="RNA_pol_sigma_r2"/>
</dbReference>
<dbReference type="RefSeq" id="WP_119439638.1">
    <property type="nucleotide sequence ID" value="NZ_QWGR01000015.1"/>
</dbReference>
<dbReference type="AlphaFoldDB" id="A0A399SUE2"/>
<dbReference type="InterPro" id="IPR014327">
    <property type="entry name" value="RNA_pol_sigma70_bacteroid"/>
</dbReference>
<evidence type="ECO:0000256" key="2">
    <source>
        <dbReference type="ARBA" id="ARBA00023015"/>
    </source>
</evidence>
<dbReference type="InterPro" id="IPR000792">
    <property type="entry name" value="Tscrpt_reg_LuxR_C"/>
</dbReference>
<dbReference type="SUPFAM" id="SSF88946">
    <property type="entry name" value="Sigma2 domain of RNA polymerase sigma factors"/>
    <property type="match status" value="1"/>
</dbReference>
<dbReference type="Gene3D" id="1.10.1740.10">
    <property type="match status" value="1"/>
</dbReference>
<evidence type="ECO:0000256" key="5">
    <source>
        <dbReference type="ARBA" id="ARBA00023163"/>
    </source>
</evidence>
<comment type="caution">
    <text evidence="8">The sequence shown here is derived from an EMBL/GenBank/DDBJ whole genome shotgun (WGS) entry which is preliminary data.</text>
</comment>
<keyword evidence="3 6" id="KW-0731">Sigma factor</keyword>
<dbReference type="Pfam" id="PF04542">
    <property type="entry name" value="Sigma70_r2"/>
    <property type="match status" value="1"/>
</dbReference>
<dbReference type="InterPro" id="IPR036388">
    <property type="entry name" value="WH-like_DNA-bd_sf"/>
</dbReference>
<dbReference type="InterPro" id="IPR039425">
    <property type="entry name" value="RNA_pol_sigma-70-like"/>
</dbReference>
<proteinExistence type="inferred from homology"/>
<dbReference type="SUPFAM" id="SSF88659">
    <property type="entry name" value="Sigma3 and sigma4 domains of RNA polymerase sigma factors"/>
    <property type="match status" value="1"/>
</dbReference>
<dbReference type="NCBIfam" id="TIGR02937">
    <property type="entry name" value="sigma70-ECF"/>
    <property type="match status" value="1"/>
</dbReference>
<dbReference type="PANTHER" id="PTHR43133:SF46">
    <property type="entry name" value="RNA POLYMERASE SIGMA-70 FACTOR ECF SUBFAMILY"/>
    <property type="match status" value="1"/>
</dbReference>
<sequence>MKNSKSNKELIIQIKNGDRVAFYNIYERYCKRLYGFVLRYIKVEADAEEIVQEVFVKIWQARNKLDAYSSFESFLFTIAYNTTIDLLRKRVNERKYLENLVALQQIQEAPDILDELQFKELDNKLKQLLEELTPRQKEIFQLSREQGFSHEEIAVKLGISVNTVKKHMANTLSFLKSHFDYGLIISGLFADLFLS</sequence>
<comment type="similarity">
    <text evidence="1 6">Belongs to the sigma-70 factor family. ECF subfamily.</text>
</comment>
<keyword evidence="9" id="KW-1185">Reference proteome</keyword>
<dbReference type="InterPro" id="IPR013324">
    <property type="entry name" value="RNA_pol_sigma_r3/r4-like"/>
</dbReference>
<dbReference type="Pfam" id="PF08281">
    <property type="entry name" value="Sigma70_r4_2"/>
    <property type="match status" value="1"/>
</dbReference>
<dbReference type="InterPro" id="IPR013249">
    <property type="entry name" value="RNA_pol_sigma70_r4_t2"/>
</dbReference>
<reference evidence="8 9" key="1">
    <citation type="submission" date="2018-08" db="EMBL/GenBank/DDBJ databases">
        <title>Pallidiluteibacterium maritimus gen. nov., sp. nov., isolated from coastal sediment.</title>
        <authorList>
            <person name="Zhou L.Y."/>
        </authorList>
    </citation>
    <scope>NUCLEOTIDE SEQUENCE [LARGE SCALE GENOMIC DNA]</scope>
    <source>
        <strain evidence="8 9">XSD2</strain>
    </source>
</reference>
<name>A0A399SUE2_9BACT</name>
<evidence type="ECO:0000256" key="3">
    <source>
        <dbReference type="ARBA" id="ARBA00023082"/>
    </source>
</evidence>
<dbReference type="InterPro" id="IPR007627">
    <property type="entry name" value="RNA_pol_sigma70_r2"/>
</dbReference>
<dbReference type="InterPro" id="IPR014284">
    <property type="entry name" value="RNA_pol_sigma-70_dom"/>
</dbReference>
<evidence type="ECO:0000313" key="8">
    <source>
        <dbReference type="EMBL" id="RIJ46364.1"/>
    </source>
</evidence>
<gene>
    <name evidence="8" type="ORF">D1614_19385</name>
</gene>
<keyword evidence="4 6" id="KW-0238">DNA-binding</keyword>
<dbReference type="NCBIfam" id="TIGR02985">
    <property type="entry name" value="Sig70_bacteroi1"/>
    <property type="match status" value="1"/>
</dbReference>